<dbReference type="GO" id="GO:0005763">
    <property type="term" value="C:mitochondrial small ribosomal subunit"/>
    <property type="evidence" value="ECO:0007669"/>
    <property type="project" value="TreeGrafter"/>
</dbReference>
<dbReference type="AlphaFoldDB" id="A0AAV2J1Y6"/>
<accession>A0AAV2J1Y6</accession>
<proteinExistence type="predicted"/>
<dbReference type="Pfam" id="PF10245">
    <property type="entry name" value="MRP-S22"/>
    <property type="match status" value="1"/>
</dbReference>
<dbReference type="PANTHER" id="PTHR13071">
    <property type="entry name" value="MITOCHONDRIAL 28S RIBOSOMAL PROTEIN S22"/>
    <property type="match status" value="1"/>
</dbReference>
<dbReference type="Proteomes" id="UP001497482">
    <property type="component" value="Chromosome 10"/>
</dbReference>
<evidence type="ECO:0008006" key="3">
    <source>
        <dbReference type="Google" id="ProtNLM"/>
    </source>
</evidence>
<protein>
    <recommendedName>
        <fullName evidence="3">Mitochondrial ribosomal protein S22</fullName>
    </recommendedName>
</protein>
<dbReference type="GO" id="GO:0003735">
    <property type="term" value="F:structural constituent of ribosome"/>
    <property type="evidence" value="ECO:0007669"/>
    <property type="project" value="TreeGrafter"/>
</dbReference>
<evidence type="ECO:0000313" key="1">
    <source>
        <dbReference type="EMBL" id="CAL1571651.1"/>
    </source>
</evidence>
<organism evidence="1 2">
    <name type="scientific">Knipowitschia caucasica</name>
    <name type="common">Caucasian dwarf goby</name>
    <name type="synonym">Pomatoschistus caucasicus</name>
    <dbReference type="NCBI Taxonomy" id="637954"/>
    <lineage>
        <taxon>Eukaryota</taxon>
        <taxon>Metazoa</taxon>
        <taxon>Chordata</taxon>
        <taxon>Craniata</taxon>
        <taxon>Vertebrata</taxon>
        <taxon>Euteleostomi</taxon>
        <taxon>Actinopterygii</taxon>
        <taxon>Neopterygii</taxon>
        <taxon>Teleostei</taxon>
        <taxon>Neoteleostei</taxon>
        <taxon>Acanthomorphata</taxon>
        <taxon>Gobiaria</taxon>
        <taxon>Gobiiformes</taxon>
        <taxon>Gobioidei</taxon>
        <taxon>Gobiidae</taxon>
        <taxon>Gobiinae</taxon>
        <taxon>Knipowitschia</taxon>
    </lineage>
</organism>
<gene>
    <name evidence="1" type="ORF">KC01_LOCUS3750</name>
</gene>
<name>A0AAV2J1Y6_KNICA</name>
<dbReference type="EMBL" id="OZ035832">
    <property type="protein sequence ID" value="CAL1571651.1"/>
    <property type="molecule type" value="Genomic_DNA"/>
</dbReference>
<keyword evidence="2" id="KW-1185">Reference proteome</keyword>
<evidence type="ECO:0000313" key="2">
    <source>
        <dbReference type="Proteomes" id="UP001497482"/>
    </source>
</evidence>
<sequence>MAAVGAARRLFCSFSQVKHVQQKKLVPFRPRVRGLCSDPEVCAHSPDTRPQFSDAAVQDILRRITGVDLEKVFRPMKQERNLPEYKLMTDQQLDQAMKAAAEQANRVLQMPPVLSERKPIHDVLSEDPVLDGMDTAKYLFTDITFNVPHRERFIVVREPSGTLRKATWDERDRLVQVYFPKEGRKLTPPLIFKEENMKMVFSQDRHEDILNLCLVQFEPDSSHYIRVHAAVYEDLEKHGKYDLLRSTRHFGGLAWYLVNARRVDGLIVDMLKRELLQEAVCLVSLFHMVHSHSESALEAAQQEATGVELLKIYAQKESQSSGFIELALQAFEPSAEQSTTA</sequence>
<reference evidence="1 2" key="1">
    <citation type="submission" date="2024-04" db="EMBL/GenBank/DDBJ databases">
        <authorList>
            <person name="Waldvogel A.-M."/>
            <person name="Schoenle A."/>
        </authorList>
    </citation>
    <scope>NUCLEOTIDE SEQUENCE [LARGE SCALE GENOMIC DNA]</scope>
</reference>
<dbReference type="PANTHER" id="PTHR13071:SF4">
    <property type="entry name" value="SMALL RIBOSOMAL SUBUNIT PROTEIN MS22"/>
    <property type="match status" value="1"/>
</dbReference>
<dbReference type="InterPro" id="IPR019374">
    <property type="entry name" value="Ribosomal_mS22"/>
</dbReference>